<dbReference type="EMBL" id="CP035042">
    <property type="protein sequence ID" value="QHC50556.1"/>
    <property type="molecule type" value="Genomic_DNA"/>
</dbReference>
<dbReference type="CDD" id="cd00761">
    <property type="entry name" value="Glyco_tranf_GTA_type"/>
    <property type="match status" value="1"/>
</dbReference>
<evidence type="ECO:0000259" key="1">
    <source>
        <dbReference type="Pfam" id="PF00535"/>
    </source>
</evidence>
<organism evidence="2 3">
    <name type="scientific">Billgrantia tianxiuensis</name>
    <dbReference type="NCBI Taxonomy" id="2497861"/>
    <lineage>
        <taxon>Bacteria</taxon>
        <taxon>Pseudomonadati</taxon>
        <taxon>Pseudomonadota</taxon>
        <taxon>Gammaproteobacteria</taxon>
        <taxon>Oceanospirillales</taxon>
        <taxon>Halomonadaceae</taxon>
        <taxon>Billgrantia</taxon>
    </lineage>
</organism>
<keyword evidence="2" id="KW-0808">Transferase</keyword>
<reference evidence="2 3" key="1">
    <citation type="submission" date="2019-01" db="EMBL/GenBank/DDBJ databases">
        <title>Complete genome of a denitifying bacterium Halomons sp. BC-M4-5.</title>
        <authorList>
            <person name="Wang L."/>
            <person name="Shao Z."/>
        </authorList>
    </citation>
    <scope>NUCLEOTIDE SEQUENCE [LARGE SCALE GENOMIC DNA]</scope>
    <source>
        <strain evidence="2 3">BC-M4-5</strain>
    </source>
</reference>
<keyword evidence="3" id="KW-1185">Reference proteome</keyword>
<dbReference type="InterPro" id="IPR001173">
    <property type="entry name" value="Glyco_trans_2-like"/>
</dbReference>
<dbReference type="InterPro" id="IPR050834">
    <property type="entry name" value="Glycosyltransf_2"/>
</dbReference>
<protein>
    <submittedName>
        <fullName evidence="2">Glycosyltransferase family 2 protein</fullName>
    </submittedName>
</protein>
<sequence>MVHVTPPFFSVVVPVYNKAEYLEEALESLYAQRYTNFEIIAVDDGSTDGSMEILERHHAQGNIRLYRRTRPGPGGYAARNHGARMAQGRWLVFQDADDWCSSDHLAEFYSSIVNTQGRGIKLYVNAYAKRWGDVIQPAVAFPHHGELSRQQGLELFSRSDYIHMNGACIDRRAFLDSGGFPEGIYRRGGDVYYWIRLLASMHRTHYNRKVTSHWKIDNCGISNNLNNLINTHPARDALGALPHELTWKEAYYAKKAVNRKLISWGVEKKRHGMAIAEDIKSLHPEALSLKQVLHCLTLMLPDNLFAHCRTLVGKAL</sequence>
<gene>
    <name evidence="2" type="ORF">EKK97_14440</name>
</gene>
<dbReference type="AlphaFoldDB" id="A0A6I6SPN9"/>
<dbReference type="KEGG" id="htx:EKK97_14440"/>
<dbReference type="RefSeq" id="WP_159552927.1">
    <property type="nucleotide sequence ID" value="NZ_CP035042.1"/>
</dbReference>
<dbReference type="PANTHER" id="PTHR43685:SF2">
    <property type="entry name" value="GLYCOSYLTRANSFERASE 2-LIKE DOMAIN-CONTAINING PROTEIN"/>
    <property type="match status" value="1"/>
</dbReference>
<dbReference type="GO" id="GO:0016740">
    <property type="term" value="F:transferase activity"/>
    <property type="evidence" value="ECO:0007669"/>
    <property type="project" value="UniProtKB-KW"/>
</dbReference>
<dbReference type="PANTHER" id="PTHR43685">
    <property type="entry name" value="GLYCOSYLTRANSFERASE"/>
    <property type="match status" value="1"/>
</dbReference>
<evidence type="ECO:0000313" key="3">
    <source>
        <dbReference type="Proteomes" id="UP000464013"/>
    </source>
</evidence>
<dbReference type="Proteomes" id="UP000464013">
    <property type="component" value="Chromosome"/>
</dbReference>
<proteinExistence type="predicted"/>
<dbReference type="Pfam" id="PF00535">
    <property type="entry name" value="Glycos_transf_2"/>
    <property type="match status" value="1"/>
</dbReference>
<dbReference type="SUPFAM" id="SSF53448">
    <property type="entry name" value="Nucleotide-diphospho-sugar transferases"/>
    <property type="match status" value="1"/>
</dbReference>
<dbReference type="OrthoDB" id="9801954at2"/>
<feature type="domain" description="Glycosyltransferase 2-like" evidence="1">
    <location>
        <begin position="10"/>
        <end position="113"/>
    </location>
</feature>
<dbReference type="InterPro" id="IPR029044">
    <property type="entry name" value="Nucleotide-diphossugar_trans"/>
</dbReference>
<dbReference type="Gene3D" id="3.90.550.10">
    <property type="entry name" value="Spore Coat Polysaccharide Biosynthesis Protein SpsA, Chain A"/>
    <property type="match status" value="1"/>
</dbReference>
<accession>A0A6I6SPN9</accession>
<evidence type="ECO:0000313" key="2">
    <source>
        <dbReference type="EMBL" id="QHC50556.1"/>
    </source>
</evidence>
<name>A0A6I6SPN9_9GAMM</name>